<name>A0A3P7KI60_STRVU</name>
<protein>
    <submittedName>
        <fullName evidence="1">Uncharacterized protein</fullName>
    </submittedName>
</protein>
<keyword evidence="2" id="KW-1185">Reference proteome</keyword>
<proteinExistence type="predicted"/>
<evidence type="ECO:0000313" key="2">
    <source>
        <dbReference type="Proteomes" id="UP000270094"/>
    </source>
</evidence>
<dbReference type="Proteomes" id="UP000270094">
    <property type="component" value="Unassembled WGS sequence"/>
</dbReference>
<organism evidence="1 2">
    <name type="scientific">Strongylus vulgaris</name>
    <name type="common">Blood worm</name>
    <dbReference type="NCBI Taxonomy" id="40348"/>
    <lineage>
        <taxon>Eukaryota</taxon>
        <taxon>Metazoa</taxon>
        <taxon>Ecdysozoa</taxon>
        <taxon>Nematoda</taxon>
        <taxon>Chromadorea</taxon>
        <taxon>Rhabditida</taxon>
        <taxon>Rhabditina</taxon>
        <taxon>Rhabditomorpha</taxon>
        <taxon>Strongyloidea</taxon>
        <taxon>Strongylidae</taxon>
        <taxon>Strongylus</taxon>
    </lineage>
</organism>
<evidence type="ECO:0000313" key="1">
    <source>
        <dbReference type="EMBL" id="VDM67352.1"/>
    </source>
</evidence>
<accession>A0A3P7KI60</accession>
<reference evidence="1 2" key="1">
    <citation type="submission" date="2018-11" db="EMBL/GenBank/DDBJ databases">
        <authorList>
            <consortium name="Pathogen Informatics"/>
        </authorList>
    </citation>
    <scope>NUCLEOTIDE SEQUENCE [LARGE SCALE GENOMIC DNA]</scope>
</reference>
<dbReference type="AlphaFoldDB" id="A0A3P7KI60"/>
<dbReference type="EMBL" id="UYYB01005279">
    <property type="protein sequence ID" value="VDM67352.1"/>
    <property type="molecule type" value="Genomic_DNA"/>
</dbReference>
<gene>
    <name evidence="1" type="ORF">SVUK_LOCUS2350</name>
</gene>
<sequence length="79" mass="9330">MFRRVVLWVFLAALLAYIIELCFYRADLEVHIDGENDDAFDAVRKAFRDQYLRKLTIKEPPKDGGEKDRKICSYEVEES</sequence>